<comment type="similarity">
    <text evidence="1">Belongs to the universal ribosomal protein uL4 family.</text>
</comment>
<dbReference type="InterPro" id="IPR025755">
    <property type="entry name" value="Ribos_uL4_C_dom"/>
</dbReference>
<dbReference type="GO" id="GO:0005840">
    <property type="term" value="C:ribosome"/>
    <property type="evidence" value="ECO:0007669"/>
    <property type="project" value="UniProtKB-KW"/>
</dbReference>
<dbReference type="InParanoid" id="A0A2P5FXG7"/>
<evidence type="ECO:0000313" key="6">
    <source>
        <dbReference type="EMBL" id="POO02486.1"/>
    </source>
</evidence>
<dbReference type="Pfam" id="PF14374">
    <property type="entry name" value="Ribos_L4_asso_C"/>
    <property type="match status" value="1"/>
</dbReference>
<gene>
    <name evidence="6" type="ORF">TorRG33x02_014700</name>
</gene>
<dbReference type="InterPro" id="IPR002136">
    <property type="entry name" value="Ribosomal_uL4"/>
</dbReference>
<comment type="caution">
    <text evidence="6">The sequence shown here is derived from an EMBL/GenBank/DDBJ whole genome shotgun (WGS) entry which is preliminary data.</text>
</comment>
<keyword evidence="2 6" id="KW-0689">Ribosomal protein</keyword>
<organism evidence="6 7">
    <name type="scientific">Trema orientale</name>
    <name type="common">Charcoal tree</name>
    <name type="synonym">Celtis orientalis</name>
    <dbReference type="NCBI Taxonomy" id="63057"/>
    <lineage>
        <taxon>Eukaryota</taxon>
        <taxon>Viridiplantae</taxon>
        <taxon>Streptophyta</taxon>
        <taxon>Embryophyta</taxon>
        <taxon>Tracheophyta</taxon>
        <taxon>Spermatophyta</taxon>
        <taxon>Magnoliopsida</taxon>
        <taxon>eudicotyledons</taxon>
        <taxon>Gunneridae</taxon>
        <taxon>Pentapetalae</taxon>
        <taxon>rosids</taxon>
        <taxon>fabids</taxon>
        <taxon>Rosales</taxon>
        <taxon>Cannabaceae</taxon>
        <taxon>Trema</taxon>
    </lineage>
</organism>
<dbReference type="Pfam" id="PF00573">
    <property type="entry name" value="Ribosomal_L4"/>
    <property type="match status" value="1"/>
</dbReference>
<evidence type="ECO:0000256" key="4">
    <source>
        <dbReference type="SAM" id="MobiDB-lite"/>
    </source>
</evidence>
<evidence type="ECO:0000256" key="2">
    <source>
        <dbReference type="ARBA" id="ARBA00022980"/>
    </source>
</evidence>
<dbReference type="Gene3D" id="3.40.1370.10">
    <property type="match status" value="1"/>
</dbReference>
<dbReference type="FunCoup" id="A0A2P5FXG7">
    <property type="interactions" value="2584"/>
</dbReference>
<dbReference type="SUPFAM" id="SSF52166">
    <property type="entry name" value="Ribosomal protein L4"/>
    <property type="match status" value="1"/>
</dbReference>
<proteinExistence type="inferred from homology"/>
<dbReference type="GO" id="GO:0003735">
    <property type="term" value="F:structural constituent of ribosome"/>
    <property type="evidence" value="ECO:0007669"/>
    <property type="project" value="InterPro"/>
</dbReference>
<feature type="region of interest" description="Disordered" evidence="4">
    <location>
        <begin position="56"/>
        <end position="97"/>
    </location>
</feature>
<dbReference type="GO" id="GO:1990904">
    <property type="term" value="C:ribonucleoprotein complex"/>
    <property type="evidence" value="ECO:0007669"/>
    <property type="project" value="UniProtKB-KW"/>
</dbReference>
<dbReference type="InterPro" id="IPR045240">
    <property type="entry name" value="Ribosomal_uL4_euk/arch"/>
</dbReference>
<sequence>MAATAAARPLVTVQALEGDMATDSAQTVPLPDVMKASIRPDIVNFVHSNISKNKRQPYAVSKKAGHQTSAESWGTGRAVSRIPRVPGGGTHRAGQGAFGNMCRGGRMFAPTKIWRRWHRKINVNQKRYAVVSAIAASAIPSLVLARGHRVETVPELPLVISDAAEGVEKTSGAIKVLKQIGAYADAEKAKDSHAIRPGKGKMRNRRYINRKGPLIVYGTEGAKLVKAFRNIPGVDIVNVERLNLLKLAPGGHLGRFVIWTKSAFEKLDSIYGSFDKASEKKKAYVLPRPKMVNADLARIINSDEVQSVVRPIKKEVKRAPLKKNPLKNLNTMLRLNPYAKTAKRMSLLAEAQRVKSKQEKLDKKRKPISKEEATAIKAAGKAWYQTMISDSDYTEFENFTKWLGVSQ</sequence>
<dbReference type="FunFam" id="3.40.1370.10:FF:000002">
    <property type="entry name" value="60S ribosomal protein L4"/>
    <property type="match status" value="1"/>
</dbReference>
<dbReference type="GO" id="GO:0006412">
    <property type="term" value="P:translation"/>
    <property type="evidence" value="ECO:0007669"/>
    <property type="project" value="InterPro"/>
</dbReference>
<evidence type="ECO:0000259" key="5">
    <source>
        <dbReference type="Pfam" id="PF14374"/>
    </source>
</evidence>
<dbReference type="STRING" id="63057.A0A2P5FXG7"/>
<dbReference type="EMBL" id="JXTC01000004">
    <property type="protein sequence ID" value="POO02486.1"/>
    <property type="molecule type" value="Genomic_DNA"/>
</dbReference>
<evidence type="ECO:0000256" key="3">
    <source>
        <dbReference type="ARBA" id="ARBA00023274"/>
    </source>
</evidence>
<dbReference type="InterPro" id="IPR023574">
    <property type="entry name" value="Ribosomal_uL4_dom_sf"/>
</dbReference>
<dbReference type="Proteomes" id="UP000237000">
    <property type="component" value="Unassembled WGS sequence"/>
</dbReference>
<evidence type="ECO:0000313" key="7">
    <source>
        <dbReference type="Proteomes" id="UP000237000"/>
    </source>
</evidence>
<dbReference type="PROSITE" id="PS00939">
    <property type="entry name" value="RIBOSOMAL_L1E"/>
    <property type="match status" value="1"/>
</dbReference>
<dbReference type="OrthoDB" id="10259785at2759"/>
<dbReference type="AlphaFoldDB" id="A0A2P5FXG7"/>
<dbReference type="InterPro" id="IPR013000">
    <property type="entry name" value="Ribosomal_uL4_euk/arc_CS"/>
</dbReference>
<evidence type="ECO:0000256" key="1">
    <source>
        <dbReference type="ARBA" id="ARBA00010528"/>
    </source>
</evidence>
<feature type="domain" description="Large ribosomal subunit protein uL4 C-terminal" evidence="5">
    <location>
        <begin position="282"/>
        <end position="354"/>
    </location>
</feature>
<name>A0A2P5FXG7_TREOI</name>
<keyword evidence="7" id="KW-1185">Reference proteome</keyword>
<accession>A0A2P5FXG7</accession>
<reference evidence="7" key="1">
    <citation type="submission" date="2016-06" db="EMBL/GenBank/DDBJ databases">
        <title>Parallel loss of symbiosis genes in relatives of nitrogen-fixing non-legume Parasponia.</title>
        <authorList>
            <person name="Van Velzen R."/>
            <person name="Holmer R."/>
            <person name="Bu F."/>
            <person name="Rutten L."/>
            <person name="Van Zeijl A."/>
            <person name="Liu W."/>
            <person name="Santuari L."/>
            <person name="Cao Q."/>
            <person name="Sharma T."/>
            <person name="Shen D."/>
            <person name="Roswanjaya Y."/>
            <person name="Wardhani T."/>
            <person name="Kalhor M.S."/>
            <person name="Jansen J."/>
            <person name="Van den Hoogen J."/>
            <person name="Gungor B."/>
            <person name="Hartog M."/>
            <person name="Hontelez J."/>
            <person name="Verver J."/>
            <person name="Yang W.-C."/>
            <person name="Schijlen E."/>
            <person name="Repin R."/>
            <person name="Schilthuizen M."/>
            <person name="Schranz E."/>
            <person name="Heidstra R."/>
            <person name="Miyata K."/>
            <person name="Fedorova E."/>
            <person name="Kohlen W."/>
            <person name="Bisseling T."/>
            <person name="Smit S."/>
            <person name="Geurts R."/>
        </authorList>
    </citation>
    <scope>NUCLEOTIDE SEQUENCE [LARGE SCALE GENOMIC DNA]</scope>
    <source>
        <strain evidence="7">cv. RG33-2</strain>
    </source>
</reference>
<dbReference type="PANTHER" id="PTHR19431">
    <property type="entry name" value="60S RIBOSOMAL PROTEIN L4"/>
    <property type="match status" value="1"/>
</dbReference>
<protein>
    <submittedName>
        <fullName evidence="6">Ribosomal protein</fullName>
    </submittedName>
</protein>
<keyword evidence="3" id="KW-0687">Ribonucleoprotein</keyword>